<name>A0A8J3BZL7_9ACTN</name>
<dbReference type="InterPro" id="IPR036304">
    <property type="entry name" value="MTH1184"/>
</dbReference>
<organism evidence="1 2">
    <name type="scientific">Mangrovihabitans endophyticus</name>
    <dbReference type="NCBI Taxonomy" id="1751298"/>
    <lineage>
        <taxon>Bacteria</taxon>
        <taxon>Bacillati</taxon>
        <taxon>Actinomycetota</taxon>
        <taxon>Actinomycetes</taxon>
        <taxon>Micromonosporales</taxon>
        <taxon>Micromonosporaceae</taxon>
        <taxon>Mangrovihabitans</taxon>
    </lineage>
</organism>
<protein>
    <submittedName>
        <fullName evidence="1">Uncharacterized protein</fullName>
    </submittedName>
</protein>
<dbReference type="SUPFAM" id="SSF57821">
    <property type="entry name" value="Hypothetical protein MTH1184"/>
    <property type="match status" value="1"/>
</dbReference>
<dbReference type="EMBL" id="BMMX01000008">
    <property type="protein sequence ID" value="GGK89330.1"/>
    <property type="molecule type" value="Genomic_DNA"/>
</dbReference>
<accession>A0A8J3BZL7</accession>
<reference evidence="1" key="1">
    <citation type="journal article" date="2014" name="Int. J. Syst. Evol. Microbiol.">
        <title>Complete genome sequence of Corynebacterium casei LMG S-19264T (=DSM 44701T), isolated from a smear-ripened cheese.</title>
        <authorList>
            <consortium name="US DOE Joint Genome Institute (JGI-PGF)"/>
            <person name="Walter F."/>
            <person name="Albersmeier A."/>
            <person name="Kalinowski J."/>
            <person name="Ruckert C."/>
        </authorList>
    </citation>
    <scope>NUCLEOTIDE SEQUENCE</scope>
    <source>
        <strain evidence="1">CGMCC 4.7299</strain>
    </source>
</reference>
<evidence type="ECO:0000313" key="2">
    <source>
        <dbReference type="Proteomes" id="UP000656042"/>
    </source>
</evidence>
<dbReference type="Gene3D" id="3.90.820.10">
    <property type="entry name" value="Structural Genomics, Unknown Function 30-nov-00 1gh9 Mol_id"/>
    <property type="match status" value="1"/>
</dbReference>
<keyword evidence="2" id="KW-1185">Reference proteome</keyword>
<dbReference type="AlphaFoldDB" id="A0A8J3BZL7"/>
<gene>
    <name evidence="1" type="ORF">GCM10012284_24130</name>
</gene>
<comment type="caution">
    <text evidence="1">The sequence shown here is derived from an EMBL/GenBank/DDBJ whole genome shotgun (WGS) entry which is preliminary data.</text>
</comment>
<dbReference type="Proteomes" id="UP000656042">
    <property type="component" value="Unassembled WGS sequence"/>
</dbReference>
<evidence type="ECO:0000313" key="1">
    <source>
        <dbReference type="EMBL" id="GGK89330.1"/>
    </source>
</evidence>
<proteinExistence type="predicted"/>
<dbReference type="RefSeq" id="WP_189079255.1">
    <property type="nucleotide sequence ID" value="NZ_BMMX01000008.1"/>
</dbReference>
<sequence length="271" mass="29529">MAAALTTAAGHATDAVAVLARQTRYRRGGAAAAIDGGALPVDLTASAEYAAVDRTVRRHAGRVMVATRRRPTWKASEGAACRVGVRCGHDSCDDIRWRVPPSPLALAAAWLAHQTEWLRRQPDAARAFDELQMACRRLAQMVDRPAERDLVGMCDCGRVLYAVAGREVVRCPNPCGATWHVDRSRDILRAALDERLVTAGEAARLAQYLDGDRNQDQIRALISRWVRAGILQGRGVAVEADTADDPDSVATFRFGDIRDRLARTPRRGQAA</sequence>
<reference evidence="1" key="2">
    <citation type="submission" date="2020-09" db="EMBL/GenBank/DDBJ databases">
        <authorList>
            <person name="Sun Q."/>
            <person name="Zhou Y."/>
        </authorList>
    </citation>
    <scope>NUCLEOTIDE SEQUENCE</scope>
    <source>
        <strain evidence="1">CGMCC 4.7299</strain>
    </source>
</reference>